<keyword evidence="4" id="KW-0812">Transmembrane</keyword>
<keyword evidence="4" id="KW-1133">Transmembrane helix</keyword>
<feature type="domain" description="Peptidase S26" evidence="5">
    <location>
        <begin position="27"/>
        <end position="184"/>
    </location>
</feature>
<dbReference type="EC" id="3.4.21.89" evidence="4"/>
<feature type="active site" evidence="3">
    <location>
        <position position="100"/>
    </location>
</feature>
<dbReference type="PRINTS" id="PR00727">
    <property type="entry name" value="LEADERPTASE"/>
</dbReference>
<dbReference type="STRING" id="357809.Cphy_2284"/>
<sequence length="192" mass="22164">MAKDLQESEKKELTAEEKQKKVRNEIISWILIIAAGFIMALLVNTYVIIKVEIPSSSMENTIMTKDRLIGNRLSYAFSKPKRGDIAIFIYPDDRSENYIKRVIGLPNETVTIKDGKVYINHSETPLDEPYLKEPMKPEADMEFQVPEGCYFFLGDNRNVSEDARYWISKYVPLKDIIGKPLFRYSPTLGFVK</sequence>
<evidence type="ECO:0000256" key="4">
    <source>
        <dbReference type="RuleBase" id="RU362042"/>
    </source>
</evidence>
<evidence type="ECO:0000256" key="2">
    <source>
        <dbReference type="ARBA" id="ARBA00009370"/>
    </source>
</evidence>
<gene>
    <name evidence="6" type="ordered locus">Cphy_2284</name>
</gene>
<dbReference type="InterPro" id="IPR000223">
    <property type="entry name" value="Pept_S26A_signal_pept_1"/>
</dbReference>
<evidence type="ECO:0000313" key="6">
    <source>
        <dbReference type="EMBL" id="ABX42645.1"/>
    </source>
</evidence>
<proteinExistence type="inferred from homology"/>
<dbReference type="OrthoDB" id="9802919at2"/>
<comment type="subcellular location">
    <subcellularLocation>
        <location evidence="1">Cell membrane</location>
        <topology evidence="1">Single-pass type II membrane protein</topology>
    </subcellularLocation>
    <subcellularLocation>
        <location evidence="4">Membrane</location>
        <topology evidence="4">Single-pass type II membrane protein</topology>
    </subcellularLocation>
</comment>
<dbReference type="AlphaFoldDB" id="A9KKR3"/>
<keyword evidence="7" id="KW-1185">Reference proteome</keyword>
<dbReference type="HOGENOM" id="CLU_028723_5_1_9"/>
<reference evidence="7" key="1">
    <citation type="submission" date="2007-11" db="EMBL/GenBank/DDBJ databases">
        <title>Complete genome sequence of Clostridium phytofermentans ISDg.</title>
        <authorList>
            <person name="Leschine S.B."/>
            <person name="Warnick T.A."/>
            <person name="Blanchard J.L."/>
            <person name="Schnell D.J."/>
            <person name="Petit E.L."/>
            <person name="LaTouf W.G."/>
            <person name="Copeland A."/>
            <person name="Lucas S."/>
            <person name="Lapidus A."/>
            <person name="Barry K."/>
            <person name="Glavina del Rio T."/>
            <person name="Dalin E."/>
            <person name="Tice H."/>
            <person name="Pitluck S."/>
            <person name="Kiss H."/>
            <person name="Brettin T."/>
            <person name="Bruce D."/>
            <person name="Detter J.C."/>
            <person name="Han C."/>
            <person name="Kuske C."/>
            <person name="Schmutz J."/>
            <person name="Larimer F."/>
            <person name="Land M."/>
            <person name="Hauser L."/>
            <person name="Kyrpides N."/>
            <person name="Kim E.A."/>
            <person name="Richardson P."/>
        </authorList>
    </citation>
    <scope>NUCLEOTIDE SEQUENCE [LARGE SCALE GENOMIC DNA]</scope>
    <source>
        <strain evidence="7">ATCC 700394 / DSM 18823 / ISDg</strain>
    </source>
</reference>
<dbReference type="GO" id="GO:0009003">
    <property type="term" value="F:signal peptidase activity"/>
    <property type="evidence" value="ECO:0007669"/>
    <property type="project" value="UniProtKB-EC"/>
</dbReference>
<evidence type="ECO:0000256" key="1">
    <source>
        <dbReference type="ARBA" id="ARBA00004401"/>
    </source>
</evidence>
<dbReference type="Gene3D" id="2.10.109.10">
    <property type="entry name" value="Umud Fragment, subunit A"/>
    <property type="match status" value="1"/>
</dbReference>
<evidence type="ECO:0000259" key="5">
    <source>
        <dbReference type="Pfam" id="PF10502"/>
    </source>
</evidence>
<dbReference type="InterPro" id="IPR036286">
    <property type="entry name" value="LexA/Signal_pep-like_sf"/>
</dbReference>
<dbReference type="PANTHER" id="PTHR43390">
    <property type="entry name" value="SIGNAL PEPTIDASE I"/>
    <property type="match status" value="1"/>
</dbReference>
<protein>
    <recommendedName>
        <fullName evidence="4">Signal peptidase I</fullName>
        <ecNumber evidence="4">3.4.21.89</ecNumber>
    </recommendedName>
</protein>
<feature type="active site" evidence="3">
    <location>
        <position position="57"/>
    </location>
</feature>
<evidence type="ECO:0000256" key="3">
    <source>
        <dbReference type="PIRSR" id="PIRSR600223-1"/>
    </source>
</evidence>
<dbReference type="Pfam" id="PF10502">
    <property type="entry name" value="Peptidase_S26"/>
    <property type="match status" value="1"/>
</dbReference>
<dbReference type="eggNOG" id="COG0681">
    <property type="taxonomic scope" value="Bacteria"/>
</dbReference>
<organism evidence="6 7">
    <name type="scientific">Lachnoclostridium phytofermentans (strain ATCC 700394 / DSM 18823 / ISDg)</name>
    <name type="common">Clostridium phytofermentans</name>
    <dbReference type="NCBI Taxonomy" id="357809"/>
    <lineage>
        <taxon>Bacteria</taxon>
        <taxon>Bacillati</taxon>
        <taxon>Bacillota</taxon>
        <taxon>Clostridia</taxon>
        <taxon>Lachnospirales</taxon>
        <taxon>Lachnospiraceae</taxon>
    </lineage>
</organism>
<dbReference type="Proteomes" id="UP000000370">
    <property type="component" value="Chromosome"/>
</dbReference>
<dbReference type="InterPro" id="IPR019533">
    <property type="entry name" value="Peptidase_S26"/>
</dbReference>
<evidence type="ECO:0000313" key="7">
    <source>
        <dbReference type="Proteomes" id="UP000000370"/>
    </source>
</evidence>
<dbReference type="SUPFAM" id="SSF51306">
    <property type="entry name" value="LexA/Signal peptidase"/>
    <property type="match status" value="1"/>
</dbReference>
<keyword evidence="4" id="KW-0645">Protease</keyword>
<accession>A9KKR3</accession>
<dbReference type="GO" id="GO:0004252">
    <property type="term" value="F:serine-type endopeptidase activity"/>
    <property type="evidence" value="ECO:0007669"/>
    <property type="project" value="InterPro"/>
</dbReference>
<name>A9KKR3_LACP7</name>
<dbReference type="GO" id="GO:0006465">
    <property type="term" value="P:signal peptide processing"/>
    <property type="evidence" value="ECO:0007669"/>
    <property type="project" value="InterPro"/>
</dbReference>
<dbReference type="CDD" id="cd06530">
    <property type="entry name" value="S26_SPase_I"/>
    <property type="match status" value="1"/>
</dbReference>
<keyword evidence="4 6" id="KW-0378">Hydrolase</keyword>
<keyword evidence="4" id="KW-0472">Membrane</keyword>
<dbReference type="GO" id="GO:0005886">
    <property type="term" value="C:plasma membrane"/>
    <property type="evidence" value="ECO:0007669"/>
    <property type="project" value="UniProtKB-SubCell"/>
</dbReference>
<dbReference type="RefSeq" id="WP_012200299.1">
    <property type="nucleotide sequence ID" value="NC_010001.1"/>
</dbReference>
<dbReference type="PANTHER" id="PTHR43390:SF1">
    <property type="entry name" value="CHLOROPLAST PROCESSING PEPTIDASE"/>
    <property type="match status" value="1"/>
</dbReference>
<dbReference type="NCBIfam" id="TIGR02227">
    <property type="entry name" value="sigpep_I_bact"/>
    <property type="match status" value="1"/>
</dbReference>
<dbReference type="EMBL" id="CP000885">
    <property type="protein sequence ID" value="ABX42645.1"/>
    <property type="molecule type" value="Genomic_DNA"/>
</dbReference>
<dbReference type="KEGG" id="cpy:Cphy_2284"/>
<comment type="similarity">
    <text evidence="2 4">Belongs to the peptidase S26 family.</text>
</comment>
<feature type="transmembrane region" description="Helical" evidence="4">
    <location>
        <begin position="26"/>
        <end position="49"/>
    </location>
</feature>
<comment type="catalytic activity">
    <reaction evidence="4">
        <text>Cleavage of hydrophobic, N-terminal signal or leader sequences from secreted and periplasmic proteins.</text>
        <dbReference type="EC" id="3.4.21.89"/>
    </reaction>
</comment>